<reference evidence="3" key="1">
    <citation type="submission" date="2018-01" db="EMBL/GenBank/DDBJ databases">
        <title>Complete genome of Tamlana sp. UJ94.</title>
        <authorList>
            <person name="Jung J."/>
            <person name="Chung D."/>
            <person name="Bae S.S."/>
            <person name="Baek K."/>
        </authorList>
    </citation>
    <scope>NUCLEOTIDE SEQUENCE [LARGE SCALE GENOMIC DNA]</scope>
    <source>
        <strain evidence="3">UJ94</strain>
    </source>
</reference>
<accession>A0A2I7SKL1</accession>
<dbReference type="AlphaFoldDB" id="A0A2I7SKL1"/>
<organism evidence="2 3">
    <name type="scientific">Pseudotamlana carrageenivorans</name>
    <dbReference type="NCBI Taxonomy" id="2069432"/>
    <lineage>
        <taxon>Bacteria</taxon>
        <taxon>Pseudomonadati</taxon>
        <taxon>Bacteroidota</taxon>
        <taxon>Flavobacteriia</taxon>
        <taxon>Flavobacteriales</taxon>
        <taxon>Flavobacteriaceae</taxon>
        <taxon>Pseudotamlana</taxon>
    </lineage>
</organism>
<feature type="signal peptide" evidence="1">
    <location>
        <begin position="1"/>
        <end position="16"/>
    </location>
</feature>
<dbReference type="OrthoDB" id="1452095at2"/>
<protein>
    <submittedName>
        <fullName evidence="2">Uncharacterized protein</fullName>
    </submittedName>
</protein>
<dbReference type="EMBL" id="CP025938">
    <property type="protein sequence ID" value="AUS06465.1"/>
    <property type="molecule type" value="Genomic_DNA"/>
</dbReference>
<keyword evidence="3" id="KW-1185">Reference proteome</keyword>
<feature type="chain" id="PRO_5014394725" evidence="1">
    <location>
        <begin position="17"/>
        <end position="122"/>
    </location>
</feature>
<dbReference type="Proteomes" id="UP000236592">
    <property type="component" value="Chromosome"/>
</dbReference>
<evidence type="ECO:0000256" key="1">
    <source>
        <dbReference type="SAM" id="SignalP"/>
    </source>
</evidence>
<dbReference type="RefSeq" id="WP_102996416.1">
    <property type="nucleotide sequence ID" value="NZ_CP025938.1"/>
</dbReference>
<sequence>MKKLFLLILFSSFLFSCSTPKVKDYASYEVNGAWYWVLQFEADATEADVKEFVETWANINQTSYFFAYPKNYDLSNFKSKDLSFLKFSSIIASTPPKYGFYKMPNDSNIYDDAVWLMEQASK</sequence>
<gene>
    <name evidence="2" type="ORF">C1A40_13875</name>
</gene>
<name>A0A2I7SKL1_9FLAO</name>
<dbReference type="KEGG" id="taj:C1A40_13875"/>
<proteinExistence type="predicted"/>
<keyword evidence="1" id="KW-0732">Signal</keyword>
<dbReference type="PROSITE" id="PS51257">
    <property type="entry name" value="PROKAR_LIPOPROTEIN"/>
    <property type="match status" value="1"/>
</dbReference>
<evidence type="ECO:0000313" key="2">
    <source>
        <dbReference type="EMBL" id="AUS06465.1"/>
    </source>
</evidence>
<evidence type="ECO:0000313" key="3">
    <source>
        <dbReference type="Proteomes" id="UP000236592"/>
    </source>
</evidence>